<organism evidence="12 13">
    <name type="scientific">Knipowitschia caucasica</name>
    <name type="common">Caucasian dwarf goby</name>
    <name type="synonym">Pomatoschistus caucasicus</name>
    <dbReference type="NCBI Taxonomy" id="637954"/>
    <lineage>
        <taxon>Eukaryota</taxon>
        <taxon>Metazoa</taxon>
        <taxon>Chordata</taxon>
        <taxon>Craniata</taxon>
        <taxon>Vertebrata</taxon>
        <taxon>Euteleostomi</taxon>
        <taxon>Actinopterygii</taxon>
        <taxon>Neopterygii</taxon>
        <taxon>Teleostei</taxon>
        <taxon>Neoteleostei</taxon>
        <taxon>Acanthomorphata</taxon>
        <taxon>Gobiaria</taxon>
        <taxon>Gobiiformes</taxon>
        <taxon>Gobioidei</taxon>
        <taxon>Gobiidae</taxon>
        <taxon>Gobiinae</taxon>
        <taxon>Knipowitschia</taxon>
    </lineage>
</organism>
<gene>
    <name evidence="12" type="ORF">KC01_LOCUS35471</name>
</gene>
<feature type="transmembrane region" description="Helical" evidence="11">
    <location>
        <begin position="348"/>
        <end position="375"/>
    </location>
</feature>
<dbReference type="PANTHER" id="PTHR21522">
    <property type="entry name" value="PROTON CHANNEL OTOP"/>
    <property type="match status" value="1"/>
</dbReference>
<dbReference type="Pfam" id="PF03189">
    <property type="entry name" value="Otopetrin"/>
    <property type="match status" value="1"/>
</dbReference>
<sequence length="634" mass="69770">MRRRMVEHSALDIMCPNRFCRRPERGTRMCARIRQSLCVDYPQRNAQVLSAQYGANLLLLGAALMLATTHHSAVREWHVLALLCGVMMLQLLWMMWYVLVRDRHGSAHADKDKHATTCWVRGESGDLPFNSGITDRTSHLSLRPSLCCCGTSDLSLGPSLSAGGLTLLALLSLVMDVFRIGLYVGFSACVSAVLGAYPVIHAAHTIAQVHFLWFHIKDVIKSFQTFERFGVIHAVVTNLLLWGSGVMSEAEHFLNNHNKRVSAPSLHGNHSTVACFGHSLSLSLSAIDPPCNCSTSTCSVFSSSLFYLYPFNIEFHIFVSAMLFVMWKNIGRSVETVSAPMPPQGRGLGRGLSVGPVLGCGALACTVGVLVVYLTHVEQADTRQAAVSMFYVYGVVMSLSMCGAACVGLLLYRAQQRPLDTSANPARELDTELLVWSAAGAWLMAWCSVIAVTSGSSAAPHRWISGVYATLLVLETSVQNLFIMESLYRPQECESVPTSEVFSVTCALAPPYGSLRGGIINRGYETQERPLEEPEDSAPVYRRKPSQVPLSADLTPPPRLKRNVLKNIALFLTLANVCLWILPAFGVRPQYDSGLEEDSFGFSVWVSVLNFAVPLNLFYRMHAVASLFEVFRRI</sequence>
<evidence type="ECO:0000313" key="13">
    <source>
        <dbReference type="Proteomes" id="UP001497482"/>
    </source>
</evidence>
<protein>
    <recommendedName>
        <fullName evidence="14">Otopetrin 1</fullName>
    </recommendedName>
</protein>
<dbReference type="InterPro" id="IPR004878">
    <property type="entry name" value="Otopetrin"/>
</dbReference>
<dbReference type="GO" id="GO:0042472">
    <property type="term" value="P:inner ear morphogenesis"/>
    <property type="evidence" value="ECO:0007669"/>
    <property type="project" value="TreeGrafter"/>
</dbReference>
<keyword evidence="7 11" id="KW-1133">Transmembrane helix</keyword>
<dbReference type="Proteomes" id="UP001497482">
    <property type="component" value="Chromosome 6"/>
</dbReference>
<feature type="transmembrane region" description="Helical" evidence="11">
    <location>
        <begin position="433"/>
        <end position="451"/>
    </location>
</feature>
<keyword evidence="13" id="KW-1185">Reference proteome</keyword>
<evidence type="ECO:0000313" key="12">
    <source>
        <dbReference type="EMBL" id="CAL1608564.1"/>
    </source>
</evidence>
<evidence type="ECO:0000256" key="4">
    <source>
        <dbReference type="ARBA" id="ARBA00022475"/>
    </source>
</evidence>
<keyword evidence="4" id="KW-1003">Cell membrane</keyword>
<feature type="transmembrane region" description="Helical" evidence="11">
    <location>
        <begin position="599"/>
        <end position="619"/>
    </location>
</feature>
<comment type="subcellular location">
    <subcellularLocation>
        <location evidence="1">Cell membrane</location>
        <topology evidence="1">Multi-pass membrane protein</topology>
    </subcellularLocation>
</comment>
<dbReference type="PANTHER" id="PTHR21522:SF19">
    <property type="entry name" value="PROTON CHANNEL OTOP1"/>
    <property type="match status" value="1"/>
</dbReference>
<evidence type="ECO:0000256" key="3">
    <source>
        <dbReference type="ARBA" id="ARBA00022448"/>
    </source>
</evidence>
<keyword evidence="8" id="KW-0406">Ion transport</keyword>
<feature type="transmembrane region" description="Helical" evidence="11">
    <location>
        <begin position="463"/>
        <end position="483"/>
    </location>
</feature>
<keyword evidence="5 11" id="KW-0812">Transmembrane</keyword>
<feature type="transmembrane region" description="Helical" evidence="11">
    <location>
        <begin position="306"/>
        <end position="327"/>
    </location>
</feature>
<evidence type="ECO:0000256" key="7">
    <source>
        <dbReference type="ARBA" id="ARBA00022989"/>
    </source>
</evidence>
<keyword evidence="10" id="KW-0407">Ion channel</keyword>
<dbReference type="GO" id="GO:0015252">
    <property type="term" value="F:proton channel activity"/>
    <property type="evidence" value="ECO:0007669"/>
    <property type="project" value="InterPro"/>
</dbReference>
<evidence type="ECO:0000256" key="1">
    <source>
        <dbReference type="ARBA" id="ARBA00004651"/>
    </source>
</evidence>
<evidence type="ECO:0008006" key="14">
    <source>
        <dbReference type="Google" id="ProtNLM"/>
    </source>
</evidence>
<accession>A0AAV2M5I2</accession>
<evidence type="ECO:0000256" key="10">
    <source>
        <dbReference type="ARBA" id="ARBA00023303"/>
    </source>
</evidence>
<evidence type="ECO:0000256" key="9">
    <source>
        <dbReference type="ARBA" id="ARBA00023136"/>
    </source>
</evidence>
<comment type="similarity">
    <text evidence="2">Belongs to the otopetrin family.</text>
</comment>
<evidence type="ECO:0000256" key="6">
    <source>
        <dbReference type="ARBA" id="ARBA00022781"/>
    </source>
</evidence>
<keyword evidence="9 11" id="KW-0472">Membrane</keyword>
<reference evidence="12 13" key="1">
    <citation type="submission" date="2024-04" db="EMBL/GenBank/DDBJ databases">
        <authorList>
            <person name="Waldvogel A.-M."/>
            <person name="Schoenle A."/>
        </authorList>
    </citation>
    <scope>NUCLEOTIDE SEQUENCE [LARGE SCALE GENOMIC DNA]</scope>
</reference>
<dbReference type="AlphaFoldDB" id="A0AAV2M5I2"/>
<name>A0AAV2M5I2_KNICA</name>
<evidence type="ECO:0000256" key="5">
    <source>
        <dbReference type="ARBA" id="ARBA00022692"/>
    </source>
</evidence>
<feature type="transmembrane region" description="Helical" evidence="11">
    <location>
        <begin position="79"/>
        <end position="99"/>
    </location>
</feature>
<feature type="transmembrane region" description="Helical" evidence="11">
    <location>
        <begin position="53"/>
        <end position="73"/>
    </location>
</feature>
<feature type="transmembrane region" description="Helical" evidence="11">
    <location>
        <begin position="390"/>
        <end position="412"/>
    </location>
</feature>
<proteinExistence type="inferred from homology"/>
<dbReference type="GO" id="GO:0005886">
    <property type="term" value="C:plasma membrane"/>
    <property type="evidence" value="ECO:0007669"/>
    <property type="project" value="UniProtKB-SubCell"/>
</dbReference>
<keyword evidence="6" id="KW-0375">Hydrogen ion transport</keyword>
<evidence type="ECO:0000256" key="11">
    <source>
        <dbReference type="SAM" id="Phobius"/>
    </source>
</evidence>
<feature type="transmembrane region" description="Helical" evidence="11">
    <location>
        <begin position="568"/>
        <end position="587"/>
    </location>
</feature>
<evidence type="ECO:0000256" key="2">
    <source>
        <dbReference type="ARBA" id="ARBA00006513"/>
    </source>
</evidence>
<keyword evidence="3" id="KW-0813">Transport</keyword>
<evidence type="ECO:0000256" key="8">
    <source>
        <dbReference type="ARBA" id="ARBA00023065"/>
    </source>
</evidence>
<dbReference type="EMBL" id="OZ035828">
    <property type="protein sequence ID" value="CAL1608564.1"/>
    <property type="molecule type" value="Genomic_DNA"/>
</dbReference>